<reference evidence="3" key="1">
    <citation type="journal article" date="2017" name="Biotechnol. Biofuels">
        <title>Evaluation of environmental bacterial communities as a factor affecting the growth of duckweed Lemna minor.</title>
        <authorList>
            <person name="Ishizawa H."/>
            <person name="Kuroda M."/>
            <person name="Morikawa M."/>
            <person name="Ike M."/>
        </authorList>
    </citation>
    <scope>NUCLEOTIDE SEQUENCE [LARGE SCALE GENOMIC DNA]</scope>
    <source>
        <strain evidence="3">M6</strain>
    </source>
</reference>
<sequence length="83" mass="8851">MTDDIPPHSFEDGERVEHTEKGLGTVSHDPADDNLIVPPGEARKGGSDMVHVVWDDDRFPVGKVAASELQKVPDATAAISTGM</sequence>
<dbReference type="EMBL" id="AP018827">
    <property type="protein sequence ID" value="BBF80720.1"/>
    <property type="molecule type" value="Genomic_DNA"/>
</dbReference>
<gene>
    <name evidence="2" type="ORF">EM6_1305</name>
</gene>
<evidence type="ECO:0000256" key="1">
    <source>
        <dbReference type="SAM" id="MobiDB-lite"/>
    </source>
</evidence>
<dbReference type="RefSeq" id="WP_126421238.1">
    <property type="nucleotide sequence ID" value="NZ_AP018827.1"/>
</dbReference>
<accession>A0A3G9G0A2</accession>
<dbReference type="Proteomes" id="UP000278756">
    <property type="component" value="Chromosome 1"/>
</dbReference>
<protein>
    <submittedName>
        <fullName evidence="2">Uncharacterized protein</fullName>
    </submittedName>
</protein>
<feature type="region of interest" description="Disordered" evidence="1">
    <location>
        <begin position="1"/>
        <end position="34"/>
    </location>
</feature>
<reference evidence="3" key="2">
    <citation type="journal article" date="2017" name="Plant Physiol. Biochem.">
        <title>Differential oxidative and antioxidative response of duckweed Lemna minor toward plant growth promoting/inhibiting bacteria.</title>
        <authorList>
            <person name="Ishizawa H."/>
            <person name="Kuroda M."/>
            <person name="Morikawa M."/>
            <person name="Ike M."/>
        </authorList>
    </citation>
    <scope>NUCLEOTIDE SEQUENCE [LARGE SCALE GENOMIC DNA]</scope>
    <source>
        <strain evidence="3">M6</strain>
    </source>
</reference>
<organism evidence="2 3">
    <name type="scientific">Asticcacaulis excentricus</name>
    <dbReference type="NCBI Taxonomy" id="78587"/>
    <lineage>
        <taxon>Bacteria</taxon>
        <taxon>Pseudomonadati</taxon>
        <taxon>Pseudomonadota</taxon>
        <taxon>Alphaproteobacteria</taxon>
        <taxon>Caulobacterales</taxon>
        <taxon>Caulobacteraceae</taxon>
        <taxon>Asticcacaulis</taxon>
    </lineage>
</organism>
<proteinExistence type="predicted"/>
<dbReference type="OrthoDB" id="7173595at2"/>
<evidence type="ECO:0000313" key="2">
    <source>
        <dbReference type="EMBL" id="BBF80720.1"/>
    </source>
</evidence>
<evidence type="ECO:0000313" key="3">
    <source>
        <dbReference type="Proteomes" id="UP000278756"/>
    </source>
</evidence>
<name>A0A3G9G0A2_9CAUL</name>
<dbReference type="AlphaFoldDB" id="A0A3G9G0A2"/>
<feature type="compositionally biased region" description="Basic and acidic residues" evidence="1">
    <location>
        <begin position="1"/>
        <end position="21"/>
    </location>
</feature>